<proteinExistence type="predicted"/>
<reference evidence="1" key="2">
    <citation type="submission" date="2023-06" db="EMBL/GenBank/DDBJ databases">
        <authorList>
            <person name="Swenson N.G."/>
            <person name="Wegrzyn J.L."/>
            <person name="Mcevoy S.L."/>
        </authorList>
    </citation>
    <scope>NUCLEOTIDE SEQUENCE</scope>
    <source>
        <strain evidence="1">NS2018</strain>
        <tissue evidence="1">Leaf</tissue>
    </source>
</reference>
<protein>
    <submittedName>
        <fullName evidence="1">Uncharacterized protein</fullName>
    </submittedName>
</protein>
<gene>
    <name evidence="1" type="ORF">LWI29_019578</name>
</gene>
<organism evidence="1 2">
    <name type="scientific">Acer saccharum</name>
    <name type="common">Sugar maple</name>
    <dbReference type="NCBI Taxonomy" id="4024"/>
    <lineage>
        <taxon>Eukaryota</taxon>
        <taxon>Viridiplantae</taxon>
        <taxon>Streptophyta</taxon>
        <taxon>Embryophyta</taxon>
        <taxon>Tracheophyta</taxon>
        <taxon>Spermatophyta</taxon>
        <taxon>Magnoliopsida</taxon>
        <taxon>eudicotyledons</taxon>
        <taxon>Gunneridae</taxon>
        <taxon>Pentapetalae</taxon>
        <taxon>rosids</taxon>
        <taxon>malvids</taxon>
        <taxon>Sapindales</taxon>
        <taxon>Sapindaceae</taxon>
        <taxon>Hippocastanoideae</taxon>
        <taxon>Acereae</taxon>
        <taxon>Acer</taxon>
    </lineage>
</organism>
<sequence length="148" mass="16372">MPTLHGQGQNLPMACLCQGQSVHTAAHAKAKVCTLLAYAKAKVCTWLAYAKAKVCTQLPMPRWFDLLISIGSGGSIWFSRFGCLGVWARSMVIEAKLEVRDEGKVDGRRFPVLVVWSVEFTCGDRRWRVEEACGHVVAEDESDLVEMG</sequence>
<dbReference type="AlphaFoldDB" id="A0AA39RE82"/>
<dbReference type="EMBL" id="JAUESC010000388">
    <property type="protein sequence ID" value="KAK0571657.1"/>
    <property type="molecule type" value="Genomic_DNA"/>
</dbReference>
<accession>A0AA39RE82</accession>
<evidence type="ECO:0000313" key="1">
    <source>
        <dbReference type="EMBL" id="KAK0571657.1"/>
    </source>
</evidence>
<keyword evidence="2" id="KW-1185">Reference proteome</keyword>
<name>A0AA39RE82_ACESA</name>
<reference evidence="1" key="1">
    <citation type="journal article" date="2022" name="Plant J.">
        <title>Strategies of tolerance reflected in two North American maple genomes.</title>
        <authorList>
            <person name="McEvoy S.L."/>
            <person name="Sezen U.U."/>
            <person name="Trouern-Trend A."/>
            <person name="McMahon S.M."/>
            <person name="Schaberg P.G."/>
            <person name="Yang J."/>
            <person name="Wegrzyn J.L."/>
            <person name="Swenson N.G."/>
        </authorList>
    </citation>
    <scope>NUCLEOTIDE SEQUENCE</scope>
    <source>
        <strain evidence="1">NS2018</strain>
    </source>
</reference>
<dbReference type="Proteomes" id="UP001168877">
    <property type="component" value="Unassembled WGS sequence"/>
</dbReference>
<evidence type="ECO:0000313" key="2">
    <source>
        <dbReference type="Proteomes" id="UP001168877"/>
    </source>
</evidence>
<comment type="caution">
    <text evidence="1">The sequence shown here is derived from an EMBL/GenBank/DDBJ whole genome shotgun (WGS) entry which is preliminary data.</text>
</comment>